<dbReference type="Proteomes" id="UP000663869">
    <property type="component" value="Unassembled WGS sequence"/>
</dbReference>
<dbReference type="Proteomes" id="UP000663848">
    <property type="component" value="Unassembled WGS sequence"/>
</dbReference>
<proteinExistence type="predicted"/>
<evidence type="ECO:0000313" key="3">
    <source>
        <dbReference type="EMBL" id="CAF3441447.1"/>
    </source>
</evidence>
<evidence type="ECO:0000256" key="1">
    <source>
        <dbReference type="SAM" id="Phobius"/>
    </source>
</evidence>
<accession>A0A818RMC0</accession>
<keyword evidence="1" id="KW-0472">Membrane</keyword>
<dbReference type="EMBL" id="CAJNYU010004083">
    <property type="protein sequence ID" value="CAF3724222.1"/>
    <property type="molecule type" value="Genomic_DNA"/>
</dbReference>
<dbReference type="EMBL" id="CAJOBO010000267">
    <property type="protein sequence ID" value="CAF4178725.1"/>
    <property type="molecule type" value="Genomic_DNA"/>
</dbReference>
<dbReference type="EMBL" id="CAJNYT010004314">
    <property type="protein sequence ID" value="CAF3652961.1"/>
    <property type="molecule type" value="Genomic_DNA"/>
</dbReference>
<gene>
    <name evidence="5" type="ORF">FME351_LOCUS29262</name>
    <name evidence="4" type="ORF">GRG538_LOCUS25304</name>
    <name evidence="6" type="ORF">HFQ381_LOCUS6080</name>
    <name evidence="2" type="ORF">LUA448_LOCUS17041</name>
    <name evidence="9" type="ORF">QYT958_LOCUS17092</name>
    <name evidence="3" type="ORF">TIS948_LOCUS31227</name>
    <name evidence="7" type="ORF">TSG867_LOCUS3558</name>
    <name evidence="8" type="ORF">UJA718_LOCUS23629</name>
</gene>
<dbReference type="Proteomes" id="UP000663873">
    <property type="component" value="Unassembled WGS sequence"/>
</dbReference>
<dbReference type="OrthoDB" id="414863at2759"/>
<dbReference type="EMBL" id="CAJOBP010005184">
    <property type="protein sequence ID" value="CAF4462718.1"/>
    <property type="molecule type" value="Genomic_DNA"/>
</dbReference>
<dbReference type="EMBL" id="CAJNYD010002147">
    <property type="protein sequence ID" value="CAF3395187.1"/>
    <property type="molecule type" value="Genomic_DNA"/>
</dbReference>
<dbReference type="Proteomes" id="UP000663825">
    <property type="component" value="Unassembled WGS sequence"/>
</dbReference>
<evidence type="ECO:0000313" key="4">
    <source>
        <dbReference type="EMBL" id="CAF3652961.1"/>
    </source>
</evidence>
<dbReference type="EMBL" id="CAJNXB010005697">
    <property type="protein sequence ID" value="CAF3441447.1"/>
    <property type="molecule type" value="Genomic_DNA"/>
</dbReference>
<evidence type="ECO:0000313" key="7">
    <source>
        <dbReference type="EMBL" id="CAF4258638.1"/>
    </source>
</evidence>
<evidence type="ECO:0000313" key="11">
    <source>
        <dbReference type="Proteomes" id="UP000663873"/>
    </source>
</evidence>
<dbReference type="EMBL" id="CAJOBR010002549">
    <property type="protein sequence ID" value="CAF4689110.1"/>
    <property type="molecule type" value="Genomic_DNA"/>
</dbReference>
<evidence type="ECO:0000313" key="10">
    <source>
        <dbReference type="Proteomes" id="UP000663872"/>
    </source>
</evidence>
<evidence type="ECO:0000313" key="8">
    <source>
        <dbReference type="EMBL" id="CAF4462718.1"/>
    </source>
</evidence>
<evidence type="ECO:0000313" key="9">
    <source>
        <dbReference type="EMBL" id="CAF4689110.1"/>
    </source>
</evidence>
<comment type="caution">
    <text evidence="4">The sequence shown here is derived from an EMBL/GenBank/DDBJ whole genome shotgun (WGS) entry which is preliminary data.</text>
</comment>
<dbReference type="Proteomes" id="UP000663862">
    <property type="component" value="Unassembled WGS sequence"/>
</dbReference>
<protein>
    <recommendedName>
        <fullName evidence="12">Glycosyltransferase 2-like domain-containing protein</fullName>
    </recommendedName>
</protein>
<keyword evidence="1" id="KW-1133">Transmembrane helix</keyword>
<keyword evidence="1" id="KW-0812">Transmembrane</keyword>
<evidence type="ECO:0008006" key="12">
    <source>
        <dbReference type="Google" id="ProtNLM"/>
    </source>
</evidence>
<organism evidence="4 10">
    <name type="scientific">Rotaria socialis</name>
    <dbReference type="NCBI Taxonomy" id="392032"/>
    <lineage>
        <taxon>Eukaryota</taxon>
        <taxon>Metazoa</taxon>
        <taxon>Spiralia</taxon>
        <taxon>Gnathifera</taxon>
        <taxon>Rotifera</taxon>
        <taxon>Eurotatoria</taxon>
        <taxon>Bdelloidea</taxon>
        <taxon>Philodinida</taxon>
        <taxon>Philodinidae</taxon>
        <taxon>Rotaria</taxon>
    </lineage>
</organism>
<dbReference type="AlphaFoldDB" id="A0A818RMC0"/>
<evidence type="ECO:0000313" key="2">
    <source>
        <dbReference type="EMBL" id="CAF3395187.1"/>
    </source>
</evidence>
<dbReference type="InterPro" id="IPR029044">
    <property type="entry name" value="Nucleotide-diphossugar_trans"/>
</dbReference>
<dbReference type="Proteomes" id="UP000663833">
    <property type="component" value="Unassembled WGS sequence"/>
</dbReference>
<dbReference type="Proteomes" id="UP000663851">
    <property type="component" value="Unassembled WGS sequence"/>
</dbReference>
<sequence length="368" mass="43537">MIQYYLRSFYRRSPLKPSRWRSLYRSYIRISFILTVSSFLFVIFHAISIIQLNDAESDLSDIIISLTSTHARFHCELPLAIHSLLCQKQLPKQIRIYLSPTFEITKHKNLTLSHLKLSVQRLDPSKPIARLFDRLVQIRLEEEDYGPGTKFLSIIKEFSSKSQIIMICDDDYYYHPFTVSTLMEYSHQFPNSIIGLRGWRIREDLTWGVAGKYEMAYHIIESYFISDVYRVGVITANAAYLIRPSFFNADIYAAFNQAPNDIRHVDDIWLSGQAAKQNIARYVVPSCCSHIDITRTHVLEEYLVKNSMSRRSANNRALQWFNQSWENYLWYRFNGENAPKYRSWRVLFYREWVSLLLQFKFNVYFGSI</sequence>
<evidence type="ECO:0000313" key="5">
    <source>
        <dbReference type="EMBL" id="CAF3724222.1"/>
    </source>
</evidence>
<dbReference type="EMBL" id="CAJOBQ010000107">
    <property type="protein sequence ID" value="CAF4258638.1"/>
    <property type="molecule type" value="Genomic_DNA"/>
</dbReference>
<reference evidence="4" key="1">
    <citation type="submission" date="2021-02" db="EMBL/GenBank/DDBJ databases">
        <authorList>
            <person name="Nowell W R."/>
        </authorList>
    </citation>
    <scope>NUCLEOTIDE SEQUENCE</scope>
</reference>
<dbReference type="Proteomes" id="UP000663872">
    <property type="component" value="Unassembled WGS sequence"/>
</dbReference>
<evidence type="ECO:0000313" key="6">
    <source>
        <dbReference type="EMBL" id="CAF4178725.1"/>
    </source>
</evidence>
<feature type="transmembrane region" description="Helical" evidence="1">
    <location>
        <begin position="26"/>
        <end position="47"/>
    </location>
</feature>
<keyword evidence="11" id="KW-1185">Reference proteome</keyword>
<dbReference type="SUPFAM" id="SSF53448">
    <property type="entry name" value="Nucleotide-diphospho-sugar transferases"/>
    <property type="match status" value="1"/>
</dbReference>
<name>A0A818RMC0_9BILA</name>